<reference evidence="3 4" key="1">
    <citation type="submission" date="2014-02" db="EMBL/GenBank/DDBJ databases">
        <title>The small core and large imbalanced accessory genome model reveals a collaborative survival strategy of Sorangium cellulosum strains in nature.</title>
        <authorList>
            <person name="Han K."/>
            <person name="Peng R."/>
            <person name="Blom J."/>
            <person name="Li Y.-Z."/>
        </authorList>
    </citation>
    <scope>NUCLEOTIDE SEQUENCE [LARGE SCALE GENOMIC DNA]</scope>
    <source>
        <strain evidence="3 4">So0008-312</strain>
    </source>
</reference>
<keyword evidence="2" id="KW-0472">Membrane</keyword>
<feature type="region of interest" description="Disordered" evidence="1">
    <location>
        <begin position="1"/>
        <end position="34"/>
    </location>
</feature>
<evidence type="ECO:0000256" key="1">
    <source>
        <dbReference type="SAM" id="MobiDB-lite"/>
    </source>
</evidence>
<dbReference type="OrthoDB" id="5520143at2"/>
<dbReference type="EMBL" id="JEMA01000647">
    <property type="protein sequence ID" value="KYF67475.1"/>
    <property type="molecule type" value="Genomic_DNA"/>
</dbReference>
<evidence type="ECO:0000313" key="3">
    <source>
        <dbReference type="EMBL" id="KYF67475.1"/>
    </source>
</evidence>
<feature type="transmembrane region" description="Helical" evidence="2">
    <location>
        <begin position="217"/>
        <end position="245"/>
    </location>
</feature>
<organism evidence="3 4">
    <name type="scientific">Sorangium cellulosum</name>
    <name type="common">Polyangium cellulosum</name>
    <dbReference type="NCBI Taxonomy" id="56"/>
    <lineage>
        <taxon>Bacteria</taxon>
        <taxon>Pseudomonadati</taxon>
        <taxon>Myxococcota</taxon>
        <taxon>Polyangia</taxon>
        <taxon>Polyangiales</taxon>
        <taxon>Polyangiaceae</taxon>
        <taxon>Sorangium</taxon>
    </lineage>
</organism>
<evidence type="ECO:0000256" key="2">
    <source>
        <dbReference type="SAM" id="Phobius"/>
    </source>
</evidence>
<name>A0A150QHK7_SORCE</name>
<dbReference type="RefSeq" id="WP_061609837.1">
    <property type="nucleotide sequence ID" value="NZ_JEMA01000647.1"/>
</dbReference>
<protein>
    <submittedName>
        <fullName evidence="3">Uncharacterized protein</fullName>
    </submittedName>
</protein>
<evidence type="ECO:0000313" key="4">
    <source>
        <dbReference type="Proteomes" id="UP000075260"/>
    </source>
</evidence>
<dbReference type="Proteomes" id="UP000075260">
    <property type="component" value="Unassembled WGS sequence"/>
</dbReference>
<dbReference type="AlphaFoldDB" id="A0A150QHK7"/>
<comment type="caution">
    <text evidence="3">The sequence shown here is derived from an EMBL/GenBank/DDBJ whole genome shotgun (WGS) entry which is preliminary data.</text>
</comment>
<keyword evidence="2" id="KW-0812">Transmembrane</keyword>
<feature type="compositionally biased region" description="Basic and acidic residues" evidence="1">
    <location>
        <begin position="17"/>
        <end position="30"/>
    </location>
</feature>
<proteinExistence type="predicted"/>
<keyword evidence="2" id="KW-1133">Transmembrane helix</keyword>
<accession>A0A150QHK7</accession>
<sequence length="254" mass="26812">MSSRAPSGEPAPDAEAGEDRAAAPAREDGAARASVSARSGVRARAALALLALALSLGAVAGVAFQRYAAVHLRALPKVPSCVRGARVALRRPVAVSGTEPRQTASGETVYLTLGEDRAVACALQFDEPLARHLAAALAEQETAPRAARLVELVRDRVPADPAHDRAASAAYMMASATLRGMPQDAPEVRAAAEEIELRHACRFALRRSCPTRPWPPLLVWLTGVPAALSLLALLGLGLAASAARYRRWTERRGR</sequence>
<feature type="transmembrane region" description="Helical" evidence="2">
    <location>
        <begin position="45"/>
        <end position="64"/>
    </location>
</feature>
<gene>
    <name evidence="3" type="ORF">BE15_32680</name>
</gene>